<protein>
    <recommendedName>
        <fullName evidence="3">Head-tail adaptor protein</fullName>
    </recommendedName>
</protein>
<gene>
    <name evidence="1" type="ORF">GCM10011372_13230</name>
</gene>
<accession>A0A917PGK6</accession>
<evidence type="ECO:0008006" key="3">
    <source>
        <dbReference type="Google" id="ProtNLM"/>
    </source>
</evidence>
<name>A0A917PGK6_9MICO</name>
<organism evidence="1 2">
    <name type="scientific">Agromyces bauzanensis</name>
    <dbReference type="NCBI Taxonomy" id="1308924"/>
    <lineage>
        <taxon>Bacteria</taxon>
        <taxon>Bacillati</taxon>
        <taxon>Actinomycetota</taxon>
        <taxon>Actinomycetes</taxon>
        <taxon>Micrococcales</taxon>
        <taxon>Microbacteriaceae</taxon>
        <taxon>Agromyces</taxon>
    </lineage>
</organism>
<dbReference type="Proteomes" id="UP000636956">
    <property type="component" value="Unassembled WGS sequence"/>
</dbReference>
<dbReference type="EMBL" id="BMMD01000006">
    <property type="protein sequence ID" value="GGJ76375.1"/>
    <property type="molecule type" value="Genomic_DNA"/>
</dbReference>
<evidence type="ECO:0000313" key="2">
    <source>
        <dbReference type="Proteomes" id="UP000636956"/>
    </source>
</evidence>
<proteinExistence type="predicted"/>
<comment type="caution">
    <text evidence="1">The sequence shown here is derived from an EMBL/GenBank/DDBJ whole genome shotgun (WGS) entry which is preliminary data.</text>
</comment>
<keyword evidence="2" id="KW-1185">Reference proteome</keyword>
<sequence length="107" mass="12207">MGTNRRYPDRADERADEIRLEQAKLGSPVSLTTAEVRRTGHGAEAREPIPVNASVRYRFVYEEPRTVEGEAMAWTRGAVLVKYLDPVTNQDQFVWVYANAVTRRTQP</sequence>
<evidence type="ECO:0000313" key="1">
    <source>
        <dbReference type="EMBL" id="GGJ76375.1"/>
    </source>
</evidence>
<reference evidence="1" key="1">
    <citation type="journal article" date="2014" name="Int. J. Syst. Evol. Microbiol.">
        <title>Complete genome sequence of Corynebacterium casei LMG S-19264T (=DSM 44701T), isolated from a smear-ripened cheese.</title>
        <authorList>
            <consortium name="US DOE Joint Genome Institute (JGI-PGF)"/>
            <person name="Walter F."/>
            <person name="Albersmeier A."/>
            <person name="Kalinowski J."/>
            <person name="Ruckert C."/>
        </authorList>
    </citation>
    <scope>NUCLEOTIDE SEQUENCE</scope>
    <source>
        <strain evidence="1">CGMCC 1.8984</strain>
    </source>
</reference>
<reference evidence="1" key="2">
    <citation type="submission" date="2020-09" db="EMBL/GenBank/DDBJ databases">
        <authorList>
            <person name="Sun Q."/>
            <person name="Zhou Y."/>
        </authorList>
    </citation>
    <scope>NUCLEOTIDE SEQUENCE</scope>
    <source>
        <strain evidence="1">CGMCC 1.8984</strain>
    </source>
</reference>
<dbReference type="AlphaFoldDB" id="A0A917PGK6"/>